<evidence type="ECO:0000259" key="2">
    <source>
        <dbReference type="Pfam" id="PF01926"/>
    </source>
</evidence>
<feature type="compositionally biased region" description="Gly residues" evidence="1">
    <location>
        <begin position="424"/>
        <end position="452"/>
    </location>
</feature>
<dbReference type="InterPro" id="IPR027417">
    <property type="entry name" value="P-loop_NTPase"/>
</dbReference>
<feature type="domain" description="G" evidence="2">
    <location>
        <begin position="1542"/>
        <end position="1605"/>
    </location>
</feature>
<feature type="region of interest" description="Disordered" evidence="1">
    <location>
        <begin position="914"/>
        <end position="952"/>
    </location>
</feature>
<protein>
    <recommendedName>
        <fullName evidence="2">G domain-containing protein</fullName>
    </recommendedName>
</protein>
<dbReference type="GO" id="GO:0005739">
    <property type="term" value="C:mitochondrion"/>
    <property type="evidence" value="ECO:0007669"/>
    <property type="project" value="TreeGrafter"/>
</dbReference>
<proteinExistence type="predicted"/>
<dbReference type="PANTHER" id="PTHR46434">
    <property type="entry name" value="GENETIC INTERACTOR OF PROHIBITINS 3, MITOCHONDRIAL"/>
    <property type="match status" value="1"/>
</dbReference>
<feature type="region of interest" description="Disordered" evidence="1">
    <location>
        <begin position="1121"/>
        <end position="1146"/>
    </location>
</feature>
<dbReference type="GO" id="GO:0005525">
    <property type="term" value="F:GTP binding"/>
    <property type="evidence" value="ECO:0007669"/>
    <property type="project" value="InterPro"/>
</dbReference>
<feature type="compositionally biased region" description="Basic residues" evidence="1">
    <location>
        <begin position="213"/>
        <end position="225"/>
    </location>
</feature>
<dbReference type="Proteomes" id="UP000053776">
    <property type="component" value="Unassembled WGS sequence"/>
</dbReference>
<dbReference type="OrthoDB" id="1696305at2759"/>
<feature type="region of interest" description="Disordered" evidence="1">
    <location>
        <begin position="1057"/>
        <end position="1080"/>
    </location>
</feature>
<feature type="compositionally biased region" description="Acidic residues" evidence="1">
    <location>
        <begin position="1472"/>
        <end position="1510"/>
    </location>
</feature>
<evidence type="ECO:0000256" key="1">
    <source>
        <dbReference type="SAM" id="MobiDB-lite"/>
    </source>
</evidence>
<feature type="compositionally biased region" description="Basic residues" evidence="1">
    <location>
        <begin position="392"/>
        <end position="402"/>
    </location>
</feature>
<sequence length="1780" mass="202372">MRIYINRAEWKLNKHHRCHSYFLKNNYFENVFFVNSHIKGFSKNDEKEAVKMERNRKRGVFYFPPKSGALGRRGVYRWVRKKRGHSSTRCFFKSNGGVAPFSRNGDSGCGRVSGDARLNSLARSNWSRWSKLFSSDFEKAFKENFDESSRLKKSELVSILACICTNIVIEFLKIKEEKKTEDFDYPFDYSLMNILKLVNFEYDVNEELQKKRKKQKREFNRRKFKGGGNEPNEPHLGGPPIGGAYEETEEDVNINIDNKNTKEENDKLDEYIKMMEFNTMEIKHIEPYIDLFFGKKTFQKVFLKNGIDIHKIYDKLSEALFDKCQEKANVMELQRFVEHEERNIHKKKRVHVRNGSMSFDEYMEGLGSLEESKGVSEVERILYDGEVPPKVAAKKRKKKNRKGGTIINGLSGSERRDGDHLGVDLGGGPGTDGGSGESGDSGGDSGESGGDSSGDPGVEHSAGSTNSGSQNDGGDGHEGGQDNFSGGGNKEEGRSANRGGVEFLNGISYALVRREDETEANDNAAVEAKGDLSVEANDNAAGEANGNIVLIKFVYDNKYACEFRTDLGVIAYEGVGTKSPEDIKEGVKKMYRGVSVGGGLSDLHLIRGGPFKRILEDLNFEELYEMPYKKRFARKQSIVRQINASVVVQKGVSDMDAYPLLYGYLKVWEEDLHCYELKRVEVRHMWGERKRGENMPSGEMRWNFFRNYGEGGGHTNDQPNDLPDDHPDDVLIDSDRYRQIVRAKDGKANGTLCDLLGGDFPNSDYISFKAKLFVNNRKEINCYEELITKLTCGHSNLSVAILSRLKEIREDLSFVSGEAFLEKYTFDEEDEFFNFNRIVHRCVVEGRYHSMFRGGGGGLKGGERSFKLFCHGGGFAGGSRGGRNVFVPLVRRRITYLPPPVERALSLPIHAKVSAEESRKKKQQKRRKKKKQLIDDANLVSSEKQEDDPFSDEMDEDLLRFEKIDKIMELRGEGDHRRGSGLGGGTTDLLNDEVTSQAVEHMRRQPNRSHEKSKNYLEKMLERQKRVNDFLSLEKAEESVKKNLSVVNYEEAFKQLRGKSRGKQQAVGEGGKLAEEGKLTEDNQVEATLLSDADDEEIERQIRGILQGKNLNDGSYRLDRFEERGGVDTQEPSGKRDQKDDEEKKKEEKKKIEEFFKNMRVEVKLSRDSCVGCGIAFQSADQKKFGFLKSQVYERVVSRNEGFDRREILRDIYEGGVEAQWGKKDGEMTVQEGERPIGQCGSYAKEHNRKQELLSEVHKLRGEAISKVVHLGRGGYPEGEITSIIQKQANEPTGAETTEEKFYLCERCFNLKYKNDIQENMIINYTNKNEISAEDFEKYVINIFKKRCFIIYIVDILDLYIYSNLKKLFSLYKMHSDRGKSEGFFFCVNKVDLLPDYKEFTVKNYVYNFLRSNKINVLFRNIFLVSAKTGYNVKKLIYTAYVRSRAVRKRGKRRGEGGGNRGGAKSGQAIDGEVEGDDDDEEEVDGDGDDDEVVEGGDDYDGDEVDDDDGEASREMGDLGELAPPGDAPTKKKKFFLKNVNIYIVGNANSGKSSLINYLLKNVKKKDNRNFQISNSIIPGTTLKNIQIKLSKHITINDTPGIISGQSLLSCLNFDEMKYVVCTKLKKKVPAIYVNKNDYIFIGGLMYIHILNIKKHYAIMSFFMSERIPIIKRKNFSKDAGNFLREKISSGFLYPPFSVERFDQLGTFKDCYFNITNPCVDRDSGSYDVHVQGLGCITFYAFESIEFHLHTLKNVDVVSRTSLMPYHKRYGKLNISKGKT</sequence>
<gene>
    <name evidence="3" type="ORF">PVMG_00044</name>
</gene>
<feature type="region of interest" description="Disordered" evidence="1">
    <location>
        <begin position="392"/>
        <end position="499"/>
    </location>
</feature>
<dbReference type="PANTHER" id="PTHR46434:SF1">
    <property type="entry name" value="GENETIC INTERACTOR OF PROHIBITINS 3, MITOCHONDRIAL"/>
    <property type="match status" value="1"/>
</dbReference>
<dbReference type="EMBL" id="KQ235088">
    <property type="protein sequence ID" value="KMZ91170.1"/>
    <property type="molecule type" value="Genomic_DNA"/>
</dbReference>
<dbReference type="InterPro" id="IPR006073">
    <property type="entry name" value="GTP-bd"/>
</dbReference>
<evidence type="ECO:0000313" key="3">
    <source>
        <dbReference type="EMBL" id="KMZ91170.1"/>
    </source>
</evidence>
<dbReference type="Pfam" id="PF01926">
    <property type="entry name" value="MMR_HSR1"/>
    <property type="match status" value="1"/>
</dbReference>
<feature type="region of interest" description="Disordered" evidence="1">
    <location>
        <begin position="213"/>
        <end position="244"/>
    </location>
</feature>
<organism evidence="3 4">
    <name type="scientific">Plasmodium vivax Mauritania I</name>
    <dbReference type="NCBI Taxonomy" id="1035515"/>
    <lineage>
        <taxon>Eukaryota</taxon>
        <taxon>Sar</taxon>
        <taxon>Alveolata</taxon>
        <taxon>Apicomplexa</taxon>
        <taxon>Aconoidasida</taxon>
        <taxon>Haemosporida</taxon>
        <taxon>Plasmodiidae</taxon>
        <taxon>Plasmodium</taxon>
        <taxon>Plasmodium (Plasmodium)</taxon>
    </lineage>
</organism>
<name>A0A0J9T6S1_PLAVI</name>
<feature type="compositionally biased region" description="Basic and acidic residues" evidence="1">
    <location>
        <begin position="1133"/>
        <end position="1146"/>
    </location>
</feature>
<evidence type="ECO:0000313" key="4">
    <source>
        <dbReference type="Proteomes" id="UP000053776"/>
    </source>
</evidence>
<dbReference type="SUPFAM" id="SSF52540">
    <property type="entry name" value="P-loop containing nucleoside triphosphate hydrolases"/>
    <property type="match status" value="1"/>
</dbReference>
<feature type="compositionally biased region" description="Basic residues" evidence="1">
    <location>
        <begin position="920"/>
        <end position="931"/>
    </location>
</feature>
<reference evidence="3 4" key="1">
    <citation type="submission" date="2011-08" db="EMBL/GenBank/DDBJ databases">
        <title>The Genome Sequence of Plasmodium vivax Mauritania I.</title>
        <authorList>
            <consortium name="The Broad Institute Genome Sequencing Platform"/>
            <consortium name="The Broad Institute Genome Sequencing Center for Infectious Disease"/>
            <person name="Neafsey D."/>
            <person name="Carlton J."/>
            <person name="Barnwell J."/>
            <person name="Collins W."/>
            <person name="Escalante A."/>
            <person name="Mullikin J."/>
            <person name="Saul A."/>
            <person name="Guigo R."/>
            <person name="Camara F."/>
            <person name="Young S.K."/>
            <person name="Zeng Q."/>
            <person name="Gargeya S."/>
            <person name="Fitzgerald M."/>
            <person name="Haas B."/>
            <person name="Abouelleil A."/>
            <person name="Alvarado L."/>
            <person name="Arachchi H.M."/>
            <person name="Berlin A."/>
            <person name="Brown A."/>
            <person name="Chapman S.B."/>
            <person name="Chen Z."/>
            <person name="Dunbar C."/>
            <person name="Freedman E."/>
            <person name="Gearin G."/>
            <person name="Gellesch M."/>
            <person name="Goldberg J."/>
            <person name="Griggs A."/>
            <person name="Gujja S."/>
            <person name="Heiman D."/>
            <person name="Howarth C."/>
            <person name="Larson L."/>
            <person name="Lui A."/>
            <person name="MacDonald P.J.P."/>
            <person name="Montmayeur A."/>
            <person name="Murphy C."/>
            <person name="Neiman D."/>
            <person name="Pearson M."/>
            <person name="Priest M."/>
            <person name="Roberts A."/>
            <person name="Saif S."/>
            <person name="Shea T."/>
            <person name="Shenoy N."/>
            <person name="Sisk P."/>
            <person name="Stolte C."/>
            <person name="Sykes S."/>
            <person name="Wortman J."/>
            <person name="Nusbaum C."/>
            <person name="Birren B."/>
        </authorList>
    </citation>
    <scope>NUCLEOTIDE SEQUENCE [LARGE SCALE GENOMIC DNA]</scope>
    <source>
        <strain evidence="3 4">Mauritania I</strain>
    </source>
</reference>
<dbReference type="InterPro" id="IPR050896">
    <property type="entry name" value="Mito_lipid_metab_GTPase"/>
</dbReference>
<dbReference type="Gene3D" id="3.40.50.300">
    <property type="entry name" value="P-loop containing nucleotide triphosphate hydrolases"/>
    <property type="match status" value="1"/>
</dbReference>
<feature type="region of interest" description="Disordered" evidence="1">
    <location>
        <begin position="1449"/>
        <end position="1527"/>
    </location>
</feature>
<feature type="compositionally biased region" description="Polar residues" evidence="1">
    <location>
        <begin position="462"/>
        <end position="472"/>
    </location>
</feature>
<accession>A0A0J9T6S1</accession>
<feature type="compositionally biased region" description="Basic and acidic residues" evidence="1">
    <location>
        <begin position="413"/>
        <end position="422"/>
    </location>
</feature>